<dbReference type="Proteomes" id="UP001056120">
    <property type="component" value="Linkage Group LG07"/>
</dbReference>
<comment type="caution">
    <text evidence="1">The sequence shown here is derived from an EMBL/GenBank/DDBJ whole genome shotgun (WGS) entry which is preliminary data.</text>
</comment>
<name>A0ACB9IT84_9ASTR</name>
<protein>
    <submittedName>
        <fullName evidence="1">Uncharacterized protein</fullName>
    </submittedName>
</protein>
<dbReference type="EMBL" id="CM042024">
    <property type="protein sequence ID" value="KAI3811229.1"/>
    <property type="molecule type" value="Genomic_DNA"/>
</dbReference>
<reference evidence="2" key="1">
    <citation type="journal article" date="2022" name="Mol. Ecol. Resour.">
        <title>The genomes of chicory, endive, great burdock and yacon provide insights into Asteraceae palaeo-polyploidization history and plant inulin production.</title>
        <authorList>
            <person name="Fan W."/>
            <person name="Wang S."/>
            <person name="Wang H."/>
            <person name="Wang A."/>
            <person name="Jiang F."/>
            <person name="Liu H."/>
            <person name="Zhao H."/>
            <person name="Xu D."/>
            <person name="Zhang Y."/>
        </authorList>
    </citation>
    <scope>NUCLEOTIDE SEQUENCE [LARGE SCALE GENOMIC DNA]</scope>
    <source>
        <strain evidence="2">cv. Yunnan</strain>
    </source>
</reference>
<keyword evidence="2" id="KW-1185">Reference proteome</keyword>
<organism evidence="1 2">
    <name type="scientific">Smallanthus sonchifolius</name>
    <dbReference type="NCBI Taxonomy" id="185202"/>
    <lineage>
        <taxon>Eukaryota</taxon>
        <taxon>Viridiplantae</taxon>
        <taxon>Streptophyta</taxon>
        <taxon>Embryophyta</taxon>
        <taxon>Tracheophyta</taxon>
        <taxon>Spermatophyta</taxon>
        <taxon>Magnoliopsida</taxon>
        <taxon>eudicotyledons</taxon>
        <taxon>Gunneridae</taxon>
        <taxon>Pentapetalae</taxon>
        <taxon>asterids</taxon>
        <taxon>campanulids</taxon>
        <taxon>Asterales</taxon>
        <taxon>Asteraceae</taxon>
        <taxon>Asteroideae</taxon>
        <taxon>Heliantheae alliance</taxon>
        <taxon>Millerieae</taxon>
        <taxon>Smallanthus</taxon>
    </lineage>
</organism>
<evidence type="ECO:0000313" key="2">
    <source>
        <dbReference type="Proteomes" id="UP001056120"/>
    </source>
</evidence>
<reference evidence="1 2" key="2">
    <citation type="journal article" date="2022" name="Mol. Ecol. Resour.">
        <title>The genomes of chicory, endive, great burdock and yacon provide insights into Asteraceae paleo-polyploidization history and plant inulin production.</title>
        <authorList>
            <person name="Fan W."/>
            <person name="Wang S."/>
            <person name="Wang H."/>
            <person name="Wang A."/>
            <person name="Jiang F."/>
            <person name="Liu H."/>
            <person name="Zhao H."/>
            <person name="Xu D."/>
            <person name="Zhang Y."/>
        </authorList>
    </citation>
    <scope>NUCLEOTIDE SEQUENCE [LARGE SCALE GENOMIC DNA]</scope>
    <source>
        <strain evidence="2">cv. Yunnan</strain>
        <tissue evidence="1">Leaves</tissue>
    </source>
</reference>
<proteinExistence type="predicted"/>
<accession>A0ACB9IT84</accession>
<sequence length="149" mass="15946">METGVSSAGGGGHLPSIIKKLHFGIIKKISWMEKFVRNGIMITAPVPMASPKTTGLGGFEAPSSKGDALRCDERNFNVGVLHLVPSLEVFPLLVDPKTYWFGGLPEHLPDLVDKAVASEGGTDDARRRGNAFAQALIAHMDVKIAPISR</sequence>
<evidence type="ECO:0000313" key="1">
    <source>
        <dbReference type="EMBL" id="KAI3811229.1"/>
    </source>
</evidence>
<gene>
    <name evidence="1" type="ORF">L1987_20948</name>
</gene>